<gene>
    <name evidence="2" type="ORF">D3874_22185</name>
</gene>
<organism evidence="2 3">
    <name type="scientific">Oleomonas cavernae</name>
    <dbReference type="NCBI Taxonomy" id="2320859"/>
    <lineage>
        <taxon>Bacteria</taxon>
        <taxon>Pseudomonadati</taxon>
        <taxon>Pseudomonadota</taxon>
        <taxon>Alphaproteobacteria</taxon>
        <taxon>Acetobacterales</taxon>
        <taxon>Acetobacteraceae</taxon>
        <taxon>Oleomonas</taxon>
    </lineage>
</organism>
<dbReference type="EMBL" id="QYUK01000011">
    <property type="protein sequence ID" value="RJF89347.1"/>
    <property type="molecule type" value="Genomic_DNA"/>
</dbReference>
<dbReference type="InterPro" id="IPR010727">
    <property type="entry name" value="DUF1302"/>
</dbReference>
<accession>A0A418WH34</accession>
<dbReference type="Pfam" id="PF06980">
    <property type="entry name" value="DUF1302"/>
    <property type="match status" value="1"/>
</dbReference>
<keyword evidence="1" id="KW-0732">Signal</keyword>
<feature type="chain" id="PRO_5019468800" description="DUF1302 family protein" evidence="1">
    <location>
        <begin position="24"/>
        <end position="621"/>
    </location>
</feature>
<protein>
    <recommendedName>
        <fullName evidence="4">DUF1302 family protein</fullName>
    </recommendedName>
</protein>
<comment type="caution">
    <text evidence="2">The sequence shown here is derived from an EMBL/GenBank/DDBJ whole genome shotgun (WGS) entry which is preliminary data.</text>
</comment>
<keyword evidence="3" id="KW-1185">Reference proteome</keyword>
<sequence>MKKLFVATSALALIAGLSPCARAEVTIGDDFTVGGRVKQGVAVAYDKSQVGGGAEIGQMNYLVELSTSWRPHDNVTVTGDFWLRGDWYSDLGGDLTAPGLQDYASPGFTDRFAYHLNERGAGRPAGPLPSPAHDPFGSSDSQNRFLSDFNDEVIHEAAVKFTDPENLYALKVGKFVRAWGQSDGIRLLDVLHAQDLRQKFILGDPDESRIASWMVAGDIDLARLGLGDAFEAVGIRAPKLELIYMPEYHRDRFIINNPTPDDATSGGLYGLPFPLLADKASGAGIPFVGAHLTDREPDRFGFEEPTLGARFKFEVLGGEATLNALYAYQELPIIKLAGATVVVGNALNDGGNAMVTVPLGSEITEAVVQGAYIPYLGSGSPTAEGAQAILGCPGGAGPLCSVNVQFDLDYRYRRKLVGASYTRDMAELPMGPKEITPVLRAEFSYEFDKPFNRSRTVTMFGNEVEGSAALIVDPPRSVTKRDQISFMIGADYFLWLPFWEGQDTSVFTSVQLFTVITPNGEDLLFQAPYAAYGAKLHPVQNYATLLLSHNFDDGKLAVETLGLYDFQNQAWGVRQRVDFNYFGDNWRPRIEVTHFEADPEQGIIGLGQQMDNVEFSLAFQF</sequence>
<dbReference type="RefSeq" id="WP_119781042.1">
    <property type="nucleotide sequence ID" value="NZ_QYUK01000011.1"/>
</dbReference>
<dbReference type="Proteomes" id="UP000284605">
    <property type="component" value="Unassembled WGS sequence"/>
</dbReference>
<proteinExistence type="predicted"/>
<name>A0A418WH34_9PROT</name>
<evidence type="ECO:0008006" key="4">
    <source>
        <dbReference type="Google" id="ProtNLM"/>
    </source>
</evidence>
<feature type="signal peptide" evidence="1">
    <location>
        <begin position="1"/>
        <end position="23"/>
    </location>
</feature>
<dbReference type="OrthoDB" id="9763101at2"/>
<evidence type="ECO:0000313" key="3">
    <source>
        <dbReference type="Proteomes" id="UP000284605"/>
    </source>
</evidence>
<evidence type="ECO:0000256" key="1">
    <source>
        <dbReference type="SAM" id="SignalP"/>
    </source>
</evidence>
<evidence type="ECO:0000313" key="2">
    <source>
        <dbReference type="EMBL" id="RJF89347.1"/>
    </source>
</evidence>
<dbReference type="AlphaFoldDB" id="A0A418WH34"/>
<reference evidence="2 3" key="1">
    <citation type="submission" date="2018-09" db="EMBL/GenBank/DDBJ databases">
        <authorList>
            <person name="Zhu H."/>
        </authorList>
    </citation>
    <scope>NUCLEOTIDE SEQUENCE [LARGE SCALE GENOMIC DNA]</scope>
    <source>
        <strain evidence="2 3">K1W22B-8</strain>
    </source>
</reference>